<reference evidence="2" key="1">
    <citation type="submission" date="2021-03" db="EMBL/GenBank/DDBJ databases">
        <title>Genome sequencing and assembly of Tianweitania sediminis.</title>
        <authorList>
            <person name="Chhetri G."/>
        </authorList>
    </citation>
    <scope>NUCLEOTIDE SEQUENCE</scope>
    <source>
        <strain evidence="2">Z8</strain>
    </source>
</reference>
<comment type="caution">
    <text evidence="2">The sequence shown here is derived from an EMBL/GenBank/DDBJ whole genome shotgun (WGS) entry which is preliminary data.</text>
</comment>
<keyword evidence="3" id="KW-1185">Reference proteome</keyword>
<feature type="region of interest" description="Disordered" evidence="1">
    <location>
        <begin position="69"/>
        <end position="90"/>
    </location>
</feature>
<evidence type="ECO:0000313" key="2">
    <source>
        <dbReference type="EMBL" id="MBP0439970.1"/>
    </source>
</evidence>
<dbReference type="Pfam" id="PF10094">
    <property type="entry name" value="DUF2332"/>
    <property type="match status" value="1"/>
</dbReference>
<gene>
    <name evidence="2" type="ORF">J5Y06_15025</name>
</gene>
<dbReference type="EMBL" id="JAGIYY010000005">
    <property type="protein sequence ID" value="MBP0439970.1"/>
    <property type="molecule type" value="Genomic_DNA"/>
</dbReference>
<dbReference type="AlphaFoldDB" id="A0A8J7R0W5"/>
<name>A0A8J7R0W5_9HYPH</name>
<accession>A0A8J7R0W5</accession>
<protein>
    <submittedName>
        <fullName evidence="2">DUF2332 family protein</fullName>
    </submittedName>
</protein>
<dbReference type="InterPro" id="IPR011200">
    <property type="entry name" value="UCP012608"/>
</dbReference>
<organism evidence="2 3">
    <name type="scientific">Tianweitania sediminis</name>
    <dbReference type="NCBI Taxonomy" id="1502156"/>
    <lineage>
        <taxon>Bacteria</taxon>
        <taxon>Pseudomonadati</taxon>
        <taxon>Pseudomonadota</taxon>
        <taxon>Alphaproteobacteria</taxon>
        <taxon>Hyphomicrobiales</taxon>
        <taxon>Phyllobacteriaceae</taxon>
        <taxon>Tianweitania</taxon>
    </lineage>
</organism>
<proteinExistence type="predicted"/>
<evidence type="ECO:0000313" key="3">
    <source>
        <dbReference type="Proteomes" id="UP000666240"/>
    </source>
</evidence>
<dbReference type="Proteomes" id="UP000666240">
    <property type="component" value="Unassembled WGS sequence"/>
</dbReference>
<sequence length="107" mass="12192">MGLMDRFDAVRSVMLTRSTQTNESGRGAVLLPILTSLPQPWRFWRLGRPLAWCLFLDRYGYDYSSRSLRPTGASDPVPYSPARPAKGSPFRTRCRRSFSVPVLISIR</sequence>
<evidence type="ECO:0000256" key="1">
    <source>
        <dbReference type="SAM" id="MobiDB-lite"/>
    </source>
</evidence>